<accession>A0A6A6UJK1</accession>
<evidence type="ECO:0000256" key="1">
    <source>
        <dbReference type="SAM" id="MobiDB-lite"/>
    </source>
</evidence>
<dbReference type="EMBL" id="MU004232">
    <property type="protein sequence ID" value="KAF2671711.1"/>
    <property type="molecule type" value="Genomic_DNA"/>
</dbReference>
<sequence length="280" mass="32202">MYQPNISYVCPPPKNITDGSLLSKQETVTRDSIRLAYTHYAHTLNTCQSLVEFAQKNVSAPFRPEHLSRYVRTLNDSKGSLIIAIKAMKKNERTYEWTYQCRCFPCPQYNISSSHTPSFECDFEKAYAPECRYQQSLSANSSWEEMEAQLKAGNPFVGDHTSTGPETNSTRWESHGWWPTPEHEEVSEIMKSYYRRTAGSCNDIAQFEGVPINEWPRLLPELVEILKNTKTLTMEAIRALEPRVGVSGHSISESKRFWRDDLKTTVAECRCPFGRIYGYE</sequence>
<organism evidence="3 4">
    <name type="scientific">Microthyrium microscopicum</name>
    <dbReference type="NCBI Taxonomy" id="703497"/>
    <lineage>
        <taxon>Eukaryota</taxon>
        <taxon>Fungi</taxon>
        <taxon>Dikarya</taxon>
        <taxon>Ascomycota</taxon>
        <taxon>Pezizomycotina</taxon>
        <taxon>Dothideomycetes</taxon>
        <taxon>Dothideomycetes incertae sedis</taxon>
        <taxon>Microthyriales</taxon>
        <taxon>Microthyriaceae</taxon>
        <taxon>Microthyrium</taxon>
    </lineage>
</organism>
<dbReference type="PROSITE" id="PS50060">
    <property type="entry name" value="MAM_2"/>
    <property type="match status" value="1"/>
</dbReference>
<keyword evidence="4" id="KW-1185">Reference proteome</keyword>
<proteinExistence type="predicted"/>
<reference evidence="3" key="1">
    <citation type="journal article" date="2020" name="Stud. Mycol.">
        <title>101 Dothideomycetes genomes: a test case for predicting lifestyles and emergence of pathogens.</title>
        <authorList>
            <person name="Haridas S."/>
            <person name="Albert R."/>
            <person name="Binder M."/>
            <person name="Bloem J."/>
            <person name="Labutti K."/>
            <person name="Salamov A."/>
            <person name="Andreopoulos B."/>
            <person name="Baker S."/>
            <person name="Barry K."/>
            <person name="Bills G."/>
            <person name="Bluhm B."/>
            <person name="Cannon C."/>
            <person name="Castanera R."/>
            <person name="Culley D."/>
            <person name="Daum C."/>
            <person name="Ezra D."/>
            <person name="Gonzalez J."/>
            <person name="Henrissat B."/>
            <person name="Kuo A."/>
            <person name="Liang C."/>
            <person name="Lipzen A."/>
            <person name="Lutzoni F."/>
            <person name="Magnuson J."/>
            <person name="Mondo S."/>
            <person name="Nolan M."/>
            <person name="Ohm R."/>
            <person name="Pangilinan J."/>
            <person name="Park H.-J."/>
            <person name="Ramirez L."/>
            <person name="Alfaro M."/>
            <person name="Sun H."/>
            <person name="Tritt A."/>
            <person name="Yoshinaga Y."/>
            <person name="Zwiers L.-H."/>
            <person name="Turgeon B."/>
            <person name="Goodwin S."/>
            <person name="Spatafora J."/>
            <person name="Crous P."/>
            <person name="Grigoriev I."/>
        </authorList>
    </citation>
    <scope>NUCLEOTIDE SEQUENCE</scope>
    <source>
        <strain evidence="3">CBS 115976</strain>
    </source>
</reference>
<dbReference type="Proteomes" id="UP000799302">
    <property type="component" value="Unassembled WGS sequence"/>
</dbReference>
<name>A0A6A6UJK1_9PEZI</name>
<feature type="region of interest" description="Disordered" evidence="1">
    <location>
        <begin position="156"/>
        <end position="176"/>
    </location>
</feature>
<feature type="compositionally biased region" description="Polar residues" evidence="1">
    <location>
        <begin position="160"/>
        <end position="171"/>
    </location>
</feature>
<dbReference type="GO" id="GO:0016020">
    <property type="term" value="C:membrane"/>
    <property type="evidence" value="ECO:0007669"/>
    <property type="project" value="InterPro"/>
</dbReference>
<gene>
    <name evidence="3" type="ORF">BT63DRAFT_422239</name>
</gene>
<evidence type="ECO:0000313" key="3">
    <source>
        <dbReference type="EMBL" id="KAF2671711.1"/>
    </source>
</evidence>
<feature type="domain" description="MAM" evidence="2">
    <location>
        <begin position="119"/>
        <end position="178"/>
    </location>
</feature>
<evidence type="ECO:0000313" key="4">
    <source>
        <dbReference type="Proteomes" id="UP000799302"/>
    </source>
</evidence>
<dbReference type="InterPro" id="IPR000998">
    <property type="entry name" value="MAM_dom"/>
</dbReference>
<evidence type="ECO:0000259" key="2">
    <source>
        <dbReference type="PROSITE" id="PS50060"/>
    </source>
</evidence>
<dbReference type="AlphaFoldDB" id="A0A6A6UJK1"/>
<protein>
    <recommendedName>
        <fullName evidence="2">MAM domain-containing protein</fullName>
    </recommendedName>
</protein>